<dbReference type="HOGENOM" id="CLU_3412869_0_0_9"/>
<reference evidence="1 2" key="1">
    <citation type="submission" date="2010-03" db="EMBL/GenBank/DDBJ databases">
        <title>The genome sequence of Roseburia intestinalis XB6B4.</title>
        <authorList>
            <consortium name="metaHIT consortium -- http://www.metahit.eu/"/>
            <person name="Pajon A."/>
            <person name="Turner K."/>
            <person name="Parkhill J."/>
            <person name="Bernalier A."/>
        </authorList>
    </citation>
    <scope>NUCLEOTIDE SEQUENCE [LARGE SCALE GENOMIC DNA]</scope>
    <source>
        <strain evidence="1 2">XB6B4</strain>
    </source>
</reference>
<proteinExistence type="predicted"/>
<dbReference type="KEGG" id="rix:RO1_36910"/>
<dbReference type="AlphaFoldDB" id="D4L2U8"/>
<dbReference type="Proteomes" id="UP000008953">
    <property type="component" value="Chromosome"/>
</dbReference>
<evidence type="ECO:0000313" key="2">
    <source>
        <dbReference type="Proteomes" id="UP000008953"/>
    </source>
</evidence>
<protein>
    <submittedName>
        <fullName evidence="1">Uncharacterized protein</fullName>
    </submittedName>
</protein>
<organism evidence="1 2">
    <name type="scientific">Roseburia intestinalis XB6B4</name>
    <dbReference type="NCBI Taxonomy" id="718255"/>
    <lineage>
        <taxon>Bacteria</taxon>
        <taxon>Bacillati</taxon>
        <taxon>Bacillota</taxon>
        <taxon>Clostridia</taxon>
        <taxon>Lachnospirales</taxon>
        <taxon>Lachnospiraceae</taxon>
        <taxon>Roseburia</taxon>
    </lineage>
</organism>
<gene>
    <name evidence="1" type="ORF">RO1_36910</name>
</gene>
<accession>D4L2U8</accession>
<evidence type="ECO:0000313" key="1">
    <source>
        <dbReference type="EMBL" id="CBL13938.1"/>
    </source>
</evidence>
<reference evidence="1 2" key="2">
    <citation type="submission" date="2010-03" db="EMBL/GenBank/DDBJ databases">
        <authorList>
            <person name="Pajon A."/>
        </authorList>
    </citation>
    <scope>NUCLEOTIDE SEQUENCE [LARGE SCALE GENOMIC DNA]</scope>
    <source>
        <strain evidence="1 2">XB6B4</strain>
    </source>
</reference>
<name>D4L2U8_9FIRM</name>
<dbReference type="EMBL" id="FP929050">
    <property type="protein sequence ID" value="CBL13938.1"/>
    <property type="molecule type" value="Genomic_DNA"/>
</dbReference>
<sequence>MHVGNAAFSKHLLSESKSAYLAFHSKDG</sequence>